<organism evidence="1 2">
    <name type="scientific">Nocardioides zeae</name>
    <dbReference type="NCBI Taxonomy" id="1457234"/>
    <lineage>
        <taxon>Bacteria</taxon>
        <taxon>Bacillati</taxon>
        <taxon>Actinomycetota</taxon>
        <taxon>Actinomycetes</taxon>
        <taxon>Propionibacteriales</taxon>
        <taxon>Nocardioidaceae</taxon>
        <taxon>Nocardioides</taxon>
    </lineage>
</organism>
<dbReference type="AlphaFoldDB" id="A0A6P0HM63"/>
<reference evidence="1 2" key="1">
    <citation type="journal article" date="2014" name="Int. J. Syst. Evol. Microbiol.">
        <title>Nocardioides zeae sp. nov., isolated from the stem of Zea mays.</title>
        <authorList>
            <person name="Glaeser S.P."/>
            <person name="McInroy J.A."/>
            <person name="Busse H.J."/>
            <person name="Kampfer P."/>
        </authorList>
    </citation>
    <scope>NUCLEOTIDE SEQUENCE [LARGE SCALE GENOMIC DNA]</scope>
    <source>
        <strain evidence="1 2">JCM 30728</strain>
    </source>
</reference>
<evidence type="ECO:0000313" key="2">
    <source>
        <dbReference type="Proteomes" id="UP000468687"/>
    </source>
</evidence>
<sequence length="98" mass="10441">MAISASSMRERANRSSLVAGAIGVAVEFLVGRDKEAAETERIRSAMKELTTEFRDAVIEGFANSPEGMRGVATDQTLDKLAANALTLRLGDDQLAGEL</sequence>
<keyword evidence="2" id="KW-1185">Reference proteome</keyword>
<protein>
    <submittedName>
        <fullName evidence="1">Uncharacterized protein</fullName>
    </submittedName>
</protein>
<proteinExistence type="predicted"/>
<dbReference type="EMBL" id="JAAGXA010000012">
    <property type="protein sequence ID" value="NEN79772.1"/>
    <property type="molecule type" value="Genomic_DNA"/>
</dbReference>
<accession>A0A6P0HM63</accession>
<dbReference type="Proteomes" id="UP000468687">
    <property type="component" value="Unassembled WGS sequence"/>
</dbReference>
<dbReference type="RefSeq" id="WP_163773323.1">
    <property type="nucleotide sequence ID" value="NZ_JAAGXA010000012.1"/>
</dbReference>
<comment type="caution">
    <text evidence="1">The sequence shown here is derived from an EMBL/GenBank/DDBJ whole genome shotgun (WGS) entry which is preliminary data.</text>
</comment>
<name>A0A6P0HM63_9ACTN</name>
<evidence type="ECO:0000313" key="1">
    <source>
        <dbReference type="EMBL" id="NEN79772.1"/>
    </source>
</evidence>
<gene>
    <name evidence="1" type="ORF">G3T38_15995</name>
</gene>